<protein>
    <submittedName>
        <fullName evidence="8">ABC transporter permease</fullName>
    </submittedName>
</protein>
<evidence type="ECO:0000256" key="6">
    <source>
        <dbReference type="SAM" id="MobiDB-lite"/>
    </source>
</evidence>
<keyword evidence="4 7" id="KW-1133">Transmembrane helix</keyword>
<name>A0ABY4L2I5_THEAE</name>
<sequence>MSVLQFALLGLGLGGAYALLALGLVMIYRGTGVLNFAQGAVAMICAYVFFALRDDLGWPVAAAGVLTLLFATVLGLAFYLLVMRQLRNSPVLARIIATLALLLLLQGLATLLFDVRTKTPPSVVPAAPVTVLGTAIPMDRVILAAVAVALAAALALVSRHTRAGLAVRAISDSEKGASLSGLSPVLIGAATWAVGFVLAAVAGVMLSPVAGLDSKALTLLVVPVFAAALIARFTSFWIAVAAGLGLGMVESALQLVTGAEGAWYTWLWTGPGRAQAIPALVVILAMIFSGRLLPARGEVVRGRLPISLPPRYRLAGPLIALAVGLVFVFTVRSSWLAAGVVTLAGFLIALSVVVVTGFVGQISLAQVAFAGIGGMTTALFANLGLPFPLVLLLSGAVAALLGLLVGLPSLRVRGPSLALVTLSAAYICQIAVFSDGRLLGSQGYNRVPSATLFGHTLDSTSFAVVALVIAITAACLVSALRTSAFGRRALAVRENEAAATAAGLNVQRFKLTAFALSAFIAGIGGALLSYQANVFAYERFTIFESLHVIAMVAIGGIGMVSGAVFAALGASGGLFSQLLATWGLDAYQLVIAGGALLIAIQLHPDGMASTAHVLRERRRRRATPSPSTPAGTDEPPVPADRPIPAR</sequence>
<evidence type="ECO:0000256" key="7">
    <source>
        <dbReference type="SAM" id="Phobius"/>
    </source>
</evidence>
<gene>
    <name evidence="8" type="ORF">FOF52_05270</name>
</gene>
<dbReference type="CDD" id="cd06581">
    <property type="entry name" value="TM_PBP1_LivM_like"/>
    <property type="match status" value="1"/>
</dbReference>
<evidence type="ECO:0000313" key="8">
    <source>
        <dbReference type="EMBL" id="UPT20450.1"/>
    </source>
</evidence>
<feature type="transmembrane region" description="Helical" evidence="7">
    <location>
        <begin position="212"/>
        <end position="231"/>
    </location>
</feature>
<feature type="transmembrane region" description="Helical" evidence="7">
    <location>
        <begin position="141"/>
        <end position="158"/>
    </location>
</feature>
<dbReference type="PANTHER" id="PTHR30482">
    <property type="entry name" value="HIGH-AFFINITY BRANCHED-CHAIN AMINO ACID TRANSPORT SYSTEM PERMEASE"/>
    <property type="match status" value="1"/>
</dbReference>
<keyword evidence="3 7" id="KW-0812">Transmembrane</keyword>
<keyword evidence="5 7" id="KW-0472">Membrane</keyword>
<dbReference type="EMBL" id="CP051627">
    <property type="protein sequence ID" value="UPT20450.1"/>
    <property type="molecule type" value="Genomic_DNA"/>
</dbReference>
<feature type="transmembrane region" description="Helical" evidence="7">
    <location>
        <begin position="314"/>
        <end position="331"/>
    </location>
</feature>
<dbReference type="InterPro" id="IPR001851">
    <property type="entry name" value="ABC_transp_permease"/>
</dbReference>
<dbReference type="Pfam" id="PF02653">
    <property type="entry name" value="BPD_transp_2"/>
    <property type="match status" value="2"/>
</dbReference>
<feature type="transmembrane region" description="Helical" evidence="7">
    <location>
        <begin position="236"/>
        <end position="256"/>
    </location>
</feature>
<feature type="transmembrane region" description="Helical" evidence="7">
    <location>
        <begin position="511"/>
        <end position="528"/>
    </location>
</feature>
<feature type="transmembrane region" description="Helical" evidence="7">
    <location>
        <begin position="337"/>
        <end position="360"/>
    </location>
</feature>
<feature type="transmembrane region" description="Helical" evidence="7">
    <location>
        <begin position="417"/>
        <end position="440"/>
    </location>
</feature>
<dbReference type="InterPro" id="IPR043428">
    <property type="entry name" value="LivM-like"/>
</dbReference>
<dbReference type="Proteomes" id="UP000832041">
    <property type="component" value="Chromosome"/>
</dbReference>
<evidence type="ECO:0000256" key="1">
    <source>
        <dbReference type="ARBA" id="ARBA00004651"/>
    </source>
</evidence>
<feature type="region of interest" description="Disordered" evidence="6">
    <location>
        <begin position="613"/>
        <end position="646"/>
    </location>
</feature>
<feature type="transmembrane region" description="Helical" evidence="7">
    <location>
        <begin position="6"/>
        <end position="26"/>
    </location>
</feature>
<organism evidence="8 9">
    <name type="scientific">Thermobifida alba</name>
    <name type="common">Thermomonospora alba</name>
    <dbReference type="NCBI Taxonomy" id="53522"/>
    <lineage>
        <taxon>Bacteria</taxon>
        <taxon>Bacillati</taxon>
        <taxon>Actinomycetota</taxon>
        <taxon>Actinomycetes</taxon>
        <taxon>Streptosporangiales</taxon>
        <taxon>Nocardiopsidaceae</taxon>
        <taxon>Thermobifida</taxon>
    </lineage>
</organism>
<feature type="transmembrane region" description="Helical" evidence="7">
    <location>
        <begin position="58"/>
        <end position="82"/>
    </location>
</feature>
<evidence type="ECO:0000256" key="2">
    <source>
        <dbReference type="ARBA" id="ARBA00022475"/>
    </source>
</evidence>
<evidence type="ECO:0000256" key="4">
    <source>
        <dbReference type="ARBA" id="ARBA00022989"/>
    </source>
</evidence>
<evidence type="ECO:0000313" key="9">
    <source>
        <dbReference type="Proteomes" id="UP000832041"/>
    </source>
</evidence>
<keyword evidence="9" id="KW-1185">Reference proteome</keyword>
<dbReference type="PANTHER" id="PTHR30482:SF20">
    <property type="entry name" value="HIGH-AFFINITY BRANCHED-CHAIN AMINO ACID TRANSPORT SYSTEM PERMEASE PROTEIN LIVM"/>
    <property type="match status" value="1"/>
</dbReference>
<feature type="transmembrane region" description="Helical" evidence="7">
    <location>
        <begin position="91"/>
        <end position="113"/>
    </location>
</feature>
<feature type="transmembrane region" description="Helical" evidence="7">
    <location>
        <begin position="391"/>
        <end position="410"/>
    </location>
</feature>
<feature type="transmembrane region" description="Helical" evidence="7">
    <location>
        <begin position="582"/>
        <end position="602"/>
    </location>
</feature>
<reference evidence="8 9" key="1">
    <citation type="submission" date="2020-04" db="EMBL/GenBank/DDBJ databases">
        <title>Thermobifida alba genome sequencing and assembly.</title>
        <authorList>
            <person name="Luzics S."/>
            <person name="Horvath B."/>
            <person name="Nagy I."/>
            <person name="Toth A."/>
            <person name="Nagy I."/>
            <person name="Kukolya J."/>
        </authorList>
    </citation>
    <scope>NUCLEOTIDE SEQUENCE [LARGE SCALE GENOMIC DNA]</scope>
    <source>
        <strain evidence="8 9">DSM 43795</strain>
    </source>
</reference>
<keyword evidence="2" id="KW-1003">Cell membrane</keyword>
<feature type="transmembrane region" description="Helical" evidence="7">
    <location>
        <begin position="548"/>
        <end position="570"/>
    </location>
</feature>
<feature type="transmembrane region" description="Helical" evidence="7">
    <location>
        <begin position="276"/>
        <end position="293"/>
    </location>
</feature>
<dbReference type="RefSeq" id="WP_248592706.1">
    <property type="nucleotide sequence ID" value="NZ_BAABEB010000012.1"/>
</dbReference>
<proteinExistence type="predicted"/>
<feature type="transmembrane region" description="Helical" evidence="7">
    <location>
        <begin position="367"/>
        <end position="385"/>
    </location>
</feature>
<feature type="transmembrane region" description="Helical" evidence="7">
    <location>
        <begin position="179"/>
        <end position="206"/>
    </location>
</feature>
<feature type="compositionally biased region" description="Pro residues" evidence="6">
    <location>
        <begin position="635"/>
        <end position="646"/>
    </location>
</feature>
<feature type="transmembrane region" description="Helical" evidence="7">
    <location>
        <begin position="460"/>
        <end position="480"/>
    </location>
</feature>
<feature type="transmembrane region" description="Helical" evidence="7">
    <location>
        <begin position="33"/>
        <end position="52"/>
    </location>
</feature>
<dbReference type="CDD" id="cd06582">
    <property type="entry name" value="TM_PBP1_LivH_like"/>
    <property type="match status" value="1"/>
</dbReference>
<comment type="subcellular location">
    <subcellularLocation>
        <location evidence="1">Cell membrane</location>
        <topology evidence="1">Multi-pass membrane protein</topology>
    </subcellularLocation>
</comment>
<evidence type="ECO:0000256" key="5">
    <source>
        <dbReference type="ARBA" id="ARBA00023136"/>
    </source>
</evidence>
<accession>A0ABY4L2I5</accession>
<evidence type="ECO:0000256" key="3">
    <source>
        <dbReference type="ARBA" id="ARBA00022692"/>
    </source>
</evidence>